<keyword evidence="1" id="KW-0479">Metal-binding</keyword>
<dbReference type="Gene3D" id="3.30.70.20">
    <property type="match status" value="1"/>
</dbReference>
<dbReference type="SUPFAM" id="SSF142019">
    <property type="entry name" value="Nqo1 FMN-binding domain-like"/>
    <property type="match status" value="1"/>
</dbReference>
<evidence type="ECO:0000259" key="4">
    <source>
        <dbReference type="PROSITE" id="PS51379"/>
    </source>
</evidence>
<dbReference type="InterPro" id="IPR017900">
    <property type="entry name" value="4Fe4S_Fe_S_CS"/>
</dbReference>
<reference evidence="5 8" key="3">
    <citation type="submission" date="2020-02" db="EMBL/GenBank/DDBJ databases">
        <title>Newly sequenced genome of strain CSTR1 showed variability in Candidatus Kuenenia stuttgartiensis genomes.</title>
        <authorList>
            <person name="Ding C."/>
            <person name="Adrian L."/>
        </authorList>
    </citation>
    <scope>NUCLEOTIDE SEQUENCE [LARGE SCALE GENOMIC DNA]</scope>
    <source>
        <strain evidence="5 8">CSTR1</strain>
    </source>
</reference>
<dbReference type="Pfam" id="PF13183">
    <property type="entry name" value="Fer4_8"/>
    <property type="match status" value="1"/>
</dbReference>
<dbReference type="InterPro" id="IPR037225">
    <property type="entry name" value="Nuo51_FMN-bd_sf"/>
</dbReference>
<dbReference type="Proteomes" id="UP000221734">
    <property type="component" value="Chromosome Kuenenia_stuttgartiensis_MBR1"/>
</dbReference>
<dbReference type="GO" id="GO:0009055">
    <property type="term" value="F:electron transfer activity"/>
    <property type="evidence" value="ECO:0007669"/>
    <property type="project" value="InterPro"/>
</dbReference>
<evidence type="ECO:0000313" key="8">
    <source>
        <dbReference type="Proteomes" id="UP000501926"/>
    </source>
</evidence>
<keyword evidence="7" id="KW-1185">Reference proteome</keyword>
<dbReference type="GO" id="GO:0016020">
    <property type="term" value="C:membrane"/>
    <property type="evidence" value="ECO:0007669"/>
    <property type="project" value="InterPro"/>
</dbReference>
<dbReference type="PANTHER" id="PTHR43034:SF2">
    <property type="entry name" value="ION-TRANSLOCATING OXIDOREDUCTASE COMPLEX SUBUNIT C"/>
    <property type="match status" value="1"/>
</dbReference>
<evidence type="ECO:0000256" key="3">
    <source>
        <dbReference type="ARBA" id="ARBA00023014"/>
    </source>
</evidence>
<dbReference type="InterPro" id="IPR017896">
    <property type="entry name" value="4Fe4S_Fe-S-bd"/>
</dbReference>
<dbReference type="PROSITE" id="PS00198">
    <property type="entry name" value="4FE4S_FER_1"/>
    <property type="match status" value="1"/>
</dbReference>
<dbReference type="InterPro" id="IPR010208">
    <property type="entry name" value="Ion_transpt_RnfC/RsxC"/>
</dbReference>
<evidence type="ECO:0000313" key="5">
    <source>
        <dbReference type="EMBL" id="QII11116.1"/>
    </source>
</evidence>
<dbReference type="Proteomes" id="UP000501926">
    <property type="component" value="Chromosome"/>
</dbReference>
<evidence type="ECO:0000313" key="7">
    <source>
        <dbReference type="Proteomes" id="UP000221734"/>
    </source>
</evidence>
<dbReference type="PROSITE" id="PS51379">
    <property type="entry name" value="4FE4S_FER_2"/>
    <property type="match status" value="1"/>
</dbReference>
<evidence type="ECO:0000256" key="1">
    <source>
        <dbReference type="ARBA" id="ARBA00022723"/>
    </source>
</evidence>
<evidence type="ECO:0000256" key="2">
    <source>
        <dbReference type="ARBA" id="ARBA00023004"/>
    </source>
</evidence>
<gene>
    <name evidence="6" type="primary">nqrA</name>
    <name evidence="5" type="ORF">KsCSTR_17370</name>
    <name evidence="6" type="ORF">KSMBR1_0806</name>
</gene>
<dbReference type="KEGG" id="kst:KSMBR1_0806"/>
<proteinExistence type="predicted"/>
<feature type="domain" description="4Fe-4S ferredoxin-type" evidence="4">
    <location>
        <begin position="301"/>
        <end position="332"/>
    </location>
</feature>
<keyword evidence="2" id="KW-0408">Iron</keyword>
<reference evidence="6" key="1">
    <citation type="submission" date="2017-10" db="EMBL/GenBank/DDBJ databases">
        <authorList>
            <person name="Banno H."/>
            <person name="Chua N.-H."/>
        </authorList>
    </citation>
    <scope>NUCLEOTIDE SEQUENCE [LARGE SCALE GENOMIC DNA]</scope>
    <source>
        <strain evidence="6">Kuenenia_mbr1_ru-nijmegen</strain>
    </source>
</reference>
<evidence type="ECO:0000313" key="6">
    <source>
        <dbReference type="EMBL" id="SOH03317.1"/>
    </source>
</evidence>
<dbReference type="PANTHER" id="PTHR43034">
    <property type="entry name" value="ION-TRANSLOCATING OXIDOREDUCTASE COMPLEX SUBUNIT C"/>
    <property type="match status" value="1"/>
</dbReference>
<accession>A0A2C9CF01</accession>
<reference evidence="7" key="2">
    <citation type="submission" date="2017-10" db="EMBL/GenBank/DDBJ databases">
        <authorList>
            <person name="Frank J."/>
        </authorList>
    </citation>
    <scope>NUCLEOTIDE SEQUENCE [LARGE SCALE GENOMIC DNA]</scope>
</reference>
<organism evidence="6 7">
    <name type="scientific">Kuenenia stuttgartiensis</name>
    <dbReference type="NCBI Taxonomy" id="174633"/>
    <lineage>
        <taxon>Bacteria</taxon>
        <taxon>Pseudomonadati</taxon>
        <taxon>Planctomycetota</taxon>
        <taxon>Candidatus Brocadiia</taxon>
        <taxon>Candidatus Brocadiales</taxon>
        <taxon>Candidatus Brocadiaceae</taxon>
        <taxon>Candidatus Kuenenia</taxon>
    </lineage>
</organism>
<dbReference type="SUPFAM" id="SSF46548">
    <property type="entry name" value="alpha-helical ferredoxin"/>
    <property type="match status" value="1"/>
</dbReference>
<name>A0A2C9CF01_KUEST</name>
<protein>
    <submittedName>
        <fullName evidence="5">Na(+)-translocating NADH-quinone reductase subunit A-like protein</fullName>
    </submittedName>
</protein>
<dbReference type="RefSeq" id="WP_172953469.1">
    <property type="nucleotide sequence ID" value="NZ_LT934425.1"/>
</dbReference>
<dbReference type="EMBL" id="CP049055">
    <property type="protein sequence ID" value="QII11116.1"/>
    <property type="molecule type" value="Genomic_DNA"/>
</dbReference>
<keyword evidence="3" id="KW-0411">Iron-sulfur</keyword>
<dbReference type="GO" id="GO:0046872">
    <property type="term" value="F:metal ion binding"/>
    <property type="evidence" value="ECO:0007669"/>
    <property type="project" value="UniProtKB-KW"/>
</dbReference>
<dbReference type="EMBL" id="LT934425">
    <property type="protein sequence ID" value="SOH03317.1"/>
    <property type="molecule type" value="Genomic_DNA"/>
</dbReference>
<sequence length="341" mass="38614">MVFKGGVNLFDAYKIRFCNIVEEISSDNPPEVFNFTLPSEQSVKHIIVTLCPTEPWALPNWVTLGHKTTVFFDKIKELQTTIFPEAKCSVVITNNETEHISAAKEYAAMNEWLEVFVIDAKYPYDDPVVLSKAILNKDINFGQDTLSQGILVFDAQTALAIHKSRILNKSVNSRFIALSGTGLKENEFIKVQLGTTLEKILKNRVKETAPYRVFINGPLRGMEVNDFAQKIGWTVNDIVVLAAQDKKEMFPMINTDRLHFTTNLLGELRACVYCNFCDDICPVNLEPALYHQAYNRGEKQKVRSYDIEKCIECGLCSFACPSKIELLRIIKECKSPDVQKA</sequence>
<dbReference type="GO" id="GO:0051539">
    <property type="term" value="F:4 iron, 4 sulfur cluster binding"/>
    <property type="evidence" value="ECO:0007669"/>
    <property type="project" value="InterPro"/>
</dbReference>
<dbReference type="AlphaFoldDB" id="A0A2C9CF01"/>